<evidence type="ECO:0000256" key="1">
    <source>
        <dbReference type="SAM" id="MobiDB-lite"/>
    </source>
</evidence>
<feature type="region of interest" description="Disordered" evidence="1">
    <location>
        <begin position="95"/>
        <end position="120"/>
    </location>
</feature>
<reference evidence="2" key="1">
    <citation type="submission" date="2023-02" db="EMBL/GenBank/DDBJ databases">
        <title>Colletotrichum kahawae CIFC_Que2 genome sequencing and assembly.</title>
        <authorList>
            <person name="Baroncelli R."/>
        </authorList>
    </citation>
    <scope>NUCLEOTIDE SEQUENCE</scope>
    <source>
        <strain evidence="2">CIFC_Que2</strain>
    </source>
</reference>
<dbReference type="EMBL" id="VYYT01000875">
    <property type="protein sequence ID" value="KAK2728874.1"/>
    <property type="molecule type" value="Genomic_DNA"/>
</dbReference>
<dbReference type="AlphaFoldDB" id="A0AAD9XVH6"/>
<dbReference type="Proteomes" id="UP001281614">
    <property type="component" value="Unassembled WGS sequence"/>
</dbReference>
<evidence type="ECO:0000313" key="3">
    <source>
        <dbReference type="Proteomes" id="UP001281614"/>
    </source>
</evidence>
<proteinExistence type="predicted"/>
<sequence length="189" mass="20748">MSLQSLTSFNVMSDWVSIMSFHADSPQCSVATPEAEDTTRDRQQELMAPVPSLPEILHPALLSKRSPGQTQHCITCATGQSYKCMRLRALSSATKNNEQGVSWNRPEQTPAETQPSTFRHHPNTCAVINAEEISEWEDSTEASESTVGRLEFIRCVGLDSTAAGCSLIAAMLKQWRLGTEHENIIASVA</sequence>
<keyword evidence="3" id="KW-1185">Reference proteome</keyword>
<name>A0AAD9XVH6_COLKA</name>
<gene>
    <name evidence="2" type="ORF">CKAH01_10702</name>
</gene>
<evidence type="ECO:0000313" key="2">
    <source>
        <dbReference type="EMBL" id="KAK2728874.1"/>
    </source>
</evidence>
<accession>A0AAD9XVH6</accession>
<protein>
    <submittedName>
        <fullName evidence="2">Uncharacterized protein</fullName>
    </submittedName>
</protein>
<organism evidence="2 3">
    <name type="scientific">Colletotrichum kahawae</name>
    <name type="common">Coffee berry disease fungus</name>
    <dbReference type="NCBI Taxonomy" id="34407"/>
    <lineage>
        <taxon>Eukaryota</taxon>
        <taxon>Fungi</taxon>
        <taxon>Dikarya</taxon>
        <taxon>Ascomycota</taxon>
        <taxon>Pezizomycotina</taxon>
        <taxon>Sordariomycetes</taxon>
        <taxon>Hypocreomycetidae</taxon>
        <taxon>Glomerellales</taxon>
        <taxon>Glomerellaceae</taxon>
        <taxon>Colletotrichum</taxon>
        <taxon>Colletotrichum gloeosporioides species complex</taxon>
    </lineage>
</organism>
<comment type="caution">
    <text evidence="2">The sequence shown here is derived from an EMBL/GenBank/DDBJ whole genome shotgun (WGS) entry which is preliminary data.</text>
</comment>
<feature type="compositionally biased region" description="Polar residues" evidence="1">
    <location>
        <begin position="95"/>
        <end position="117"/>
    </location>
</feature>